<proteinExistence type="predicted"/>
<reference evidence="3 4" key="1">
    <citation type="submission" date="2011-10" db="EMBL/GenBank/DDBJ databases">
        <authorList>
            <person name="Genoscope - CEA"/>
        </authorList>
    </citation>
    <scope>NUCLEOTIDE SEQUENCE [LARGE SCALE GENOMIC DNA]</scope>
    <source>
        <strain evidence="3 4">RCC 1105</strain>
    </source>
</reference>
<dbReference type="STRING" id="41875.K8ECG6"/>
<keyword evidence="1" id="KW-0175">Coiled coil</keyword>
<evidence type="ECO:0000313" key="4">
    <source>
        <dbReference type="Proteomes" id="UP000198341"/>
    </source>
</evidence>
<feature type="compositionally biased region" description="Polar residues" evidence="2">
    <location>
        <begin position="323"/>
        <end position="376"/>
    </location>
</feature>
<feature type="coiled-coil region" evidence="1">
    <location>
        <begin position="4"/>
        <end position="196"/>
    </location>
</feature>
<name>K8ECG6_9CHLO</name>
<dbReference type="EMBL" id="FO082276">
    <property type="protein sequence ID" value="CCO15717.1"/>
    <property type="molecule type" value="Genomic_DNA"/>
</dbReference>
<evidence type="ECO:0000313" key="3">
    <source>
        <dbReference type="EMBL" id="CCO15717.1"/>
    </source>
</evidence>
<dbReference type="Pfam" id="PF09755">
    <property type="entry name" value="DUF2046"/>
    <property type="match status" value="1"/>
</dbReference>
<evidence type="ECO:0000256" key="2">
    <source>
        <dbReference type="SAM" id="MobiDB-lite"/>
    </source>
</evidence>
<dbReference type="AlphaFoldDB" id="K8ECG6"/>
<feature type="compositionally biased region" description="Low complexity" evidence="2">
    <location>
        <begin position="223"/>
        <end position="241"/>
    </location>
</feature>
<sequence>MVDVIELQAQLEKLAVELRSEKEKNAKLLEENVAIKAQTTKVVSEMEKEEELIANALMRKIETMNAEKNKLLVQIDQEEEHISNALQKKLDEVMREKVELERQLESETEFVGNRLQRQVDQLAKEKKTLAKERERLREKIQRLHGEGEKLRREKVAIEHSLETEEENIVNKLQAQIQKLLQQNVLLERKLNRLQGGNFAATSDSEQSEDGYSSTYSARAAYLSSSPRSTRSGTSTTRDGSVGPPGSRGAGHGSRGDFITSWQRGAYAAHSKENSSSHNTNNNNNNNNNNNKKKKEKGEPSSESGSQRESLDIPTGLGKAPHRTLSTGGPGSTYSQSGMTEDNATNATTHGNETPMSLPTTPRSGLSVQNPDSEIDF</sequence>
<dbReference type="InterPro" id="IPR019152">
    <property type="entry name" value="DUF2046"/>
</dbReference>
<accession>K8ECG6</accession>
<dbReference type="PANTHER" id="PTHR15276:SF0">
    <property type="entry name" value="COILED-COIL DOMAIN-CONTAINING PROTEIN 6"/>
    <property type="match status" value="1"/>
</dbReference>
<gene>
    <name evidence="3" type="ORF">Bathy03g05050</name>
</gene>
<protein>
    <submittedName>
        <fullName evidence="3">Uncharacterized protein</fullName>
    </submittedName>
</protein>
<dbReference type="GeneID" id="19017042"/>
<keyword evidence="4" id="KW-1185">Reference proteome</keyword>
<dbReference type="Proteomes" id="UP000198341">
    <property type="component" value="Chromosome 3"/>
</dbReference>
<dbReference type="KEGG" id="bpg:Bathy03g05050"/>
<evidence type="ECO:0000256" key="1">
    <source>
        <dbReference type="SAM" id="Coils"/>
    </source>
</evidence>
<dbReference type="PANTHER" id="PTHR15276">
    <property type="entry name" value="H4 D10S170 PROTEIN-RELATED"/>
    <property type="match status" value="1"/>
</dbReference>
<feature type="compositionally biased region" description="Low complexity" evidence="2">
    <location>
        <begin position="275"/>
        <end position="289"/>
    </location>
</feature>
<feature type="region of interest" description="Disordered" evidence="2">
    <location>
        <begin position="221"/>
        <end position="376"/>
    </location>
</feature>
<dbReference type="eggNOG" id="KOG2129">
    <property type="taxonomic scope" value="Eukaryota"/>
</dbReference>
<dbReference type="OrthoDB" id="509410at2759"/>
<dbReference type="RefSeq" id="XP_007514280.1">
    <property type="nucleotide sequence ID" value="XM_007514218.1"/>
</dbReference>
<organism evidence="3 4">
    <name type="scientific">Bathycoccus prasinos</name>
    <dbReference type="NCBI Taxonomy" id="41875"/>
    <lineage>
        <taxon>Eukaryota</taxon>
        <taxon>Viridiplantae</taxon>
        <taxon>Chlorophyta</taxon>
        <taxon>Mamiellophyceae</taxon>
        <taxon>Mamiellales</taxon>
        <taxon>Bathycoccaceae</taxon>
        <taxon>Bathycoccus</taxon>
    </lineage>
</organism>